<dbReference type="Proteomes" id="UP001500443">
    <property type="component" value="Unassembled WGS sequence"/>
</dbReference>
<evidence type="ECO:0000256" key="6">
    <source>
        <dbReference type="RuleBase" id="RU000382"/>
    </source>
</evidence>
<dbReference type="InterPro" id="IPR015422">
    <property type="entry name" value="PyrdxlP-dep_Trfase_small"/>
</dbReference>
<dbReference type="EMBL" id="BAAAPF010000022">
    <property type="protein sequence ID" value="GAA2114247.1"/>
    <property type="molecule type" value="Genomic_DNA"/>
</dbReference>
<feature type="region of interest" description="Disordered" evidence="7">
    <location>
        <begin position="1"/>
        <end position="22"/>
    </location>
</feature>
<dbReference type="SUPFAM" id="SSF53383">
    <property type="entry name" value="PLP-dependent transferases"/>
    <property type="match status" value="1"/>
</dbReference>
<evidence type="ECO:0000256" key="5">
    <source>
        <dbReference type="ARBA" id="ARBA00023239"/>
    </source>
</evidence>
<name>A0ABP5JES6_9ACTN</name>
<dbReference type="Gene3D" id="3.90.1150.170">
    <property type="match status" value="1"/>
</dbReference>
<evidence type="ECO:0000256" key="4">
    <source>
        <dbReference type="ARBA" id="ARBA00022898"/>
    </source>
</evidence>
<keyword evidence="5 6" id="KW-0456">Lyase</keyword>
<accession>A0ABP5JES6</accession>
<dbReference type="InterPro" id="IPR015424">
    <property type="entry name" value="PyrdxlP-dep_Trfase"/>
</dbReference>
<dbReference type="Pfam" id="PF00282">
    <property type="entry name" value="Pyridoxal_deC"/>
    <property type="match status" value="1"/>
</dbReference>
<dbReference type="Gene3D" id="3.90.1150.10">
    <property type="entry name" value="Aspartate Aminotransferase, domain 1"/>
    <property type="match status" value="1"/>
</dbReference>
<dbReference type="PROSITE" id="PS00392">
    <property type="entry name" value="DDC_GAD_HDC_YDC"/>
    <property type="match status" value="1"/>
</dbReference>
<comment type="cofactor">
    <cofactor evidence="1 6">
        <name>pyridoxal 5'-phosphate</name>
        <dbReference type="ChEBI" id="CHEBI:597326"/>
    </cofactor>
</comment>
<evidence type="ECO:0000256" key="7">
    <source>
        <dbReference type="SAM" id="MobiDB-lite"/>
    </source>
</evidence>
<dbReference type="PANTHER" id="PTHR45677:SF8">
    <property type="entry name" value="CYSTEINE SULFINIC ACID DECARBOXYLASE"/>
    <property type="match status" value="1"/>
</dbReference>
<proteinExistence type="inferred from homology"/>
<evidence type="ECO:0000313" key="9">
    <source>
        <dbReference type="Proteomes" id="UP001500443"/>
    </source>
</evidence>
<dbReference type="Gene3D" id="3.40.640.10">
    <property type="entry name" value="Type I PLP-dependent aspartate aminotransferase-like (Major domain)"/>
    <property type="match status" value="1"/>
</dbReference>
<dbReference type="InterPro" id="IPR002129">
    <property type="entry name" value="PyrdxlP-dep_de-COase"/>
</dbReference>
<evidence type="ECO:0000256" key="3">
    <source>
        <dbReference type="ARBA" id="ARBA00022793"/>
    </source>
</evidence>
<reference evidence="9" key="1">
    <citation type="journal article" date="2019" name="Int. J. Syst. Evol. Microbiol.">
        <title>The Global Catalogue of Microorganisms (GCM) 10K type strain sequencing project: providing services to taxonomists for standard genome sequencing and annotation.</title>
        <authorList>
            <consortium name="The Broad Institute Genomics Platform"/>
            <consortium name="The Broad Institute Genome Sequencing Center for Infectious Disease"/>
            <person name="Wu L."/>
            <person name="Ma J."/>
        </authorList>
    </citation>
    <scope>NUCLEOTIDE SEQUENCE [LARGE SCALE GENOMIC DNA]</scope>
    <source>
        <strain evidence="9">JCM 15481</strain>
    </source>
</reference>
<protein>
    <submittedName>
        <fullName evidence="8">Pyridoxal-dependent decarboxylase</fullName>
    </submittedName>
</protein>
<evidence type="ECO:0000313" key="8">
    <source>
        <dbReference type="EMBL" id="GAA2114247.1"/>
    </source>
</evidence>
<organism evidence="8 9">
    <name type="scientific">Streptomyces synnematoformans</name>
    <dbReference type="NCBI Taxonomy" id="415721"/>
    <lineage>
        <taxon>Bacteria</taxon>
        <taxon>Bacillati</taxon>
        <taxon>Actinomycetota</taxon>
        <taxon>Actinomycetes</taxon>
        <taxon>Kitasatosporales</taxon>
        <taxon>Streptomycetaceae</taxon>
        <taxon>Streptomyces</taxon>
    </lineage>
</organism>
<sequence>MRGIAVQSGGMEESAAGPSAGLAGPGPLDVGAEAGAGLITEAVRLVVEHAKTVADGPVAPAEPGTDRIRDWLAAHDFAGPRPAGELLQEVTAALRRWGVHTTHPRYLGLFVPTPTWWGVAGELLAAGVNPQLAAYEHAPAAVEIERHVLRFLAARLGLPPAADGSFTTGGAEANLTAVVVALTRRFPAYPDDGLAALPGPPVLYASAESHLAWLKIAHTTGLGRRAVRLVPVDSAGRLDLVRLRELHDDDVAAGRVPFLLAGTAGTTAGGAVDPLPELARLAATWGLHFHVDAAWAGAVALSDRLRPLLDGVEHADSVTVDAHKWLSAPMGAGVFLTRHPDALADSFRVSTSYMPPDSDTTPDPYSTSVQWSRRFTGLKVFLALAAAGRDAFARQVERDTQLGTLLARRLTEDGWQRVNDTPLPVVCVADPQAEAGGPQHSAEWHAAVAAHVVRSGRAWVSRTRLNGRPAIRRCLTSHRTGPDDIEAVVAALSHARTATPYAAVQRDRAAPLP</sequence>
<dbReference type="InterPro" id="IPR015421">
    <property type="entry name" value="PyrdxlP-dep_Trfase_major"/>
</dbReference>
<dbReference type="InterPro" id="IPR021115">
    <property type="entry name" value="Pyridoxal-P_BS"/>
</dbReference>
<comment type="caution">
    <text evidence="8">The sequence shown here is derived from an EMBL/GenBank/DDBJ whole genome shotgun (WGS) entry which is preliminary data.</text>
</comment>
<gene>
    <name evidence="8" type="ORF">GCM10009802_13500</name>
</gene>
<comment type="similarity">
    <text evidence="2 6">Belongs to the group II decarboxylase family.</text>
</comment>
<evidence type="ECO:0000256" key="2">
    <source>
        <dbReference type="ARBA" id="ARBA00009533"/>
    </source>
</evidence>
<evidence type="ECO:0000256" key="1">
    <source>
        <dbReference type="ARBA" id="ARBA00001933"/>
    </source>
</evidence>
<dbReference type="PANTHER" id="PTHR45677">
    <property type="entry name" value="GLUTAMATE DECARBOXYLASE-RELATED"/>
    <property type="match status" value="1"/>
</dbReference>
<keyword evidence="4 6" id="KW-0663">Pyridoxal phosphate</keyword>
<keyword evidence="9" id="KW-1185">Reference proteome</keyword>
<keyword evidence="3" id="KW-0210">Decarboxylase</keyword>